<dbReference type="PANTHER" id="PTHR24320:SF148">
    <property type="entry name" value="NAD(P)-BINDING ROSSMANN-FOLD SUPERFAMILY PROTEIN"/>
    <property type="match status" value="1"/>
</dbReference>
<proteinExistence type="inferred from homology"/>
<evidence type="ECO:0000313" key="4">
    <source>
        <dbReference type="EMBL" id="CAK0885433.1"/>
    </source>
</evidence>
<evidence type="ECO:0000256" key="2">
    <source>
        <dbReference type="ARBA" id="ARBA00023002"/>
    </source>
</evidence>
<protein>
    <recommendedName>
        <fullName evidence="6">Protochlorophyllide reductase</fullName>
    </recommendedName>
</protein>
<keyword evidence="5" id="KW-1185">Reference proteome</keyword>
<dbReference type="EMBL" id="CAUYUJ010018671">
    <property type="protein sequence ID" value="CAK0885433.1"/>
    <property type="molecule type" value="Genomic_DNA"/>
</dbReference>
<dbReference type="Pfam" id="PF00106">
    <property type="entry name" value="adh_short"/>
    <property type="match status" value="1"/>
</dbReference>
<evidence type="ECO:0000256" key="1">
    <source>
        <dbReference type="ARBA" id="ARBA00006484"/>
    </source>
</evidence>
<evidence type="ECO:0000256" key="3">
    <source>
        <dbReference type="SAM" id="MobiDB-lite"/>
    </source>
</evidence>
<dbReference type="InterPro" id="IPR036291">
    <property type="entry name" value="NAD(P)-bd_dom_sf"/>
</dbReference>
<evidence type="ECO:0000313" key="5">
    <source>
        <dbReference type="Proteomes" id="UP001189429"/>
    </source>
</evidence>
<accession>A0ABN9WJU4</accession>
<keyword evidence="2" id="KW-0560">Oxidoreductase</keyword>
<dbReference type="PANTHER" id="PTHR24320">
    <property type="entry name" value="RETINOL DEHYDROGENASE"/>
    <property type="match status" value="1"/>
</dbReference>
<comment type="caution">
    <text evidence="4">The sequence shown here is derived from an EMBL/GenBank/DDBJ whole genome shotgun (WGS) entry which is preliminary data.</text>
</comment>
<organism evidence="4 5">
    <name type="scientific">Prorocentrum cordatum</name>
    <dbReference type="NCBI Taxonomy" id="2364126"/>
    <lineage>
        <taxon>Eukaryota</taxon>
        <taxon>Sar</taxon>
        <taxon>Alveolata</taxon>
        <taxon>Dinophyceae</taxon>
        <taxon>Prorocentrales</taxon>
        <taxon>Prorocentraceae</taxon>
        <taxon>Prorocentrum</taxon>
    </lineage>
</organism>
<name>A0ABN9WJU4_9DINO</name>
<dbReference type="Gene3D" id="3.40.50.720">
    <property type="entry name" value="NAD(P)-binding Rossmann-like Domain"/>
    <property type="match status" value="1"/>
</dbReference>
<gene>
    <name evidence="4" type="ORF">PCOR1329_LOCUS67056</name>
</gene>
<dbReference type="InterPro" id="IPR002347">
    <property type="entry name" value="SDR_fam"/>
</dbReference>
<feature type="compositionally biased region" description="Low complexity" evidence="3">
    <location>
        <begin position="1"/>
        <end position="16"/>
    </location>
</feature>
<dbReference type="PRINTS" id="PR00081">
    <property type="entry name" value="GDHRDH"/>
</dbReference>
<dbReference type="Proteomes" id="UP001189429">
    <property type="component" value="Unassembled WGS sequence"/>
</dbReference>
<reference evidence="4" key="1">
    <citation type="submission" date="2023-10" db="EMBL/GenBank/DDBJ databases">
        <authorList>
            <person name="Chen Y."/>
            <person name="Shah S."/>
            <person name="Dougan E. K."/>
            <person name="Thang M."/>
            <person name="Chan C."/>
        </authorList>
    </citation>
    <scope>NUCLEOTIDE SEQUENCE [LARGE SCALE GENOMIC DNA]</scope>
</reference>
<feature type="region of interest" description="Disordered" evidence="3">
    <location>
        <begin position="1"/>
        <end position="20"/>
    </location>
</feature>
<comment type="similarity">
    <text evidence="1">Belongs to the short-chain dehydrogenases/reductases (SDR) family.</text>
</comment>
<evidence type="ECO:0008006" key="6">
    <source>
        <dbReference type="Google" id="ProtNLM"/>
    </source>
</evidence>
<dbReference type="SUPFAM" id="SSF51735">
    <property type="entry name" value="NAD(P)-binding Rossmann-fold domains"/>
    <property type="match status" value="1"/>
</dbReference>
<sequence>MGLGAATPAQPRAARATGDRPRPCCGCRCPAWLALVTATGALSVLLCALRRWQRGLDGAKLALFDQLFVLGFHLLRPLDGTRLGPGRGLEVEESLEGKVALVTGGTLGIGYYAAERFHAAGAHVIVSGRSASRCSEAAEFLREATGRGGRAEGLPLDLGCFDCVRNFSAALRGMFPRLDFMILNAGTSHAGDLADDDSAWLSPEGHSRVFQANHLGHFLLAVLLAPSLAPGGSVVVVGSSAMWMAHPSRLMLPKRNLTHNARHGDRWMRYGLGSYERSKLANRCFALSLRRRARARRVRVQGMTPGLVETRLTTGLEGDFARACVSPELAGLRLFECAFVSREFDFVAPHWQPPYVYRWDAPTTSPRWRRFRPRRPGTVFRAPALRESDGFPRRYNFEAPRKWLNRPQLHQRLDYSLHSATGPDCPDELQREFWRWSLEQVGLPASLDEGDIFAHTFT</sequence>